<dbReference type="SUPFAM" id="SSF56281">
    <property type="entry name" value="Metallo-hydrolase/oxidoreductase"/>
    <property type="match status" value="1"/>
</dbReference>
<keyword evidence="3" id="KW-1185">Reference proteome</keyword>
<protein>
    <submittedName>
        <fullName evidence="2">MBL fold metallo-hydrolase</fullName>
    </submittedName>
</protein>
<feature type="domain" description="ODP" evidence="1">
    <location>
        <begin position="34"/>
        <end position="171"/>
    </location>
</feature>
<dbReference type="PANTHER" id="PTHR43717">
    <property type="entry name" value="ANAEROBIC NITRIC OXIDE REDUCTASE FLAVORUBREDOXIN"/>
    <property type="match status" value="1"/>
</dbReference>
<dbReference type="Proteomes" id="UP000501991">
    <property type="component" value="Chromosome"/>
</dbReference>
<sequence>MTDSDNGTRIDEIAEDIYRISTRIPPDAIPGGFTFNQFLVRDDAPLLFHTGPRKLFAMTQGAIERVLPASTLRYVAFSHFEPDECGALNDFLAIAPQAEPVCSRIGAMVCMGDYADRPAHALADGDILSLGHHRLQWFDTPHLPHGWDCGFLSDTTTHTLFCGDLFTQFGDEPPVITRSDILEPSEAARQQLDYYAHGPQTRPLLERLAATAPTTLACMHGAAWTGDGGQLLRALADRVG</sequence>
<accession>A0A6C1B1S0</accession>
<reference evidence="2 3" key="1">
    <citation type="submission" date="2020-02" db="EMBL/GenBank/DDBJ databases">
        <title>Nitrogenibacter mangrovi gen. nov., sp. nov. isolated from mangrove sediment, a denitrifying betaproteobacterium.</title>
        <authorList>
            <person name="Liao H."/>
            <person name="Tian Y."/>
        </authorList>
    </citation>
    <scope>NUCLEOTIDE SEQUENCE [LARGE SCALE GENOMIC DNA]</scope>
    <source>
        <strain evidence="2 3">M9-3-2</strain>
    </source>
</reference>
<dbReference type="KEGG" id="azq:G3580_07910"/>
<evidence type="ECO:0000259" key="1">
    <source>
        <dbReference type="Pfam" id="PF19583"/>
    </source>
</evidence>
<dbReference type="InterPro" id="IPR036866">
    <property type="entry name" value="RibonucZ/Hydroxyglut_hydro"/>
</dbReference>
<organism evidence="2 3">
    <name type="scientific">Nitrogeniibacter mangrovi</name>
    <dbReference type="NCBI Taxonomy" id="2016596"/>
    <lineage>
        <taxon>Bacteria</taxon>
        <taxon>Pseudomonadati</taxon>
        <taxon>Pseudomonadota</taxon>
        <taxon>Betaproteobacteria</taxon>
        <taxon>Rhodocyclales</taxon>
        <taxon>Zoogloeaceae</taxon>
        <taxon>Nitrogeniibacter</taxon>
    </lineage>
</organism>
<dbReference type="AlphaFoldDB" id="A0A6C1B1S0"/>
<dbReference type="EMBL" id="CP048836">
    <property type="protein sequence ID" value="QID17576.1"/>
    <property type="molecule type" value="Genomic_DNA"/>
</dbReference>
<dbReference type="Pfam" id="PF19583">
    <property type="entry name" value="ODP"/>
    <property type="match status" value="1"/>
</dbReference>
<dbReference type="InterPro" id="IPR045761">
    <property type="entry name" value="ODP_dom"/>
</dbReference>
<dbReference type="PANTHER" id="PTHR43717:SF1">
    <property type="entry name" value="ANAEROBIC NITRIC OXIDE REDUCTASE FLAVORUBREDOXIN"/>
    <property type="match status" value="1"/>
</dbReference>
<dbReference type="RefSeq" id="WP_173764739.1">
    <property type="nucleotide sequence ID" value="NZ_CP048836.1"/>
</dbReference>
<keyword evidence="2" id="KW-0378">Hydrolase</keyword>
<proteinExistence type="predicted"/>
<evidence type="ECO:0000313" key="2">
    <source>
        <dbReference type="EMBL" id="QID17576.1"/>
    </source>
</evidence>
<name>A0A6C1B1S0_9RHOO</name>
<evidence type="ECO:0000313" key="3">
    <source>
        <dbReference type="Proteomes" id="UP000501991"/>
    </source>
</evidence>
<dbReference type="Gene3D" id="3.60.15.10">
    <property type="entry name" value="Ribonuclease Z/Hydroxyacylglutathione hydrolase-like"/>
    <property type="match status" value="1"/>
</dbReference>
<gene>
    <name evidence="2" type="ORF">G3580_07910</name>
</gene>
<dbReference type="GO" id="GO:0016787">
    <property type="term" value="F:hydrolase activity"/>
    <property type="evidence" value="ECO:0007669"/>
    <property type="project" value="UniProtKB-KW"/>
</dbReference>
<dbReference type="CDD" id="cd07709">
    <property type="entry name" value="flavodiiron_proteins_MBL-fold"/>
    <property type="match status" value="1"/>
</dbReference>